<feature type="region of interest" description="Disordered" evidence="6">
    <location>
        <begin position="306"/>
        <end position="365"/>
    </location>
</feature>
<feature type="region of interest" description="Disordered" evidence="6">
    <location>
        <begin position="1098"/>
        <end position="1224"/>
    </location>
</feature>
<feature type="region of interest" description="Disordered" evidence="6">
    <location>
        <begin position="737"/>
        <end position="769"/>
    </location>
</feature>
<feature type="compositionally biased region" description="Gly residues" evidence="6">
    <location>
        <begin position="548"/>
        <end position="571"/>
    </location>
</feature>
<dbReference type="InterPro" id="IPR036955">
    <property type="entry name" value="AP2/ERF_dom_sf"/>
</dbReference>
<feature type="region of interest" description="Disordered" evidence="6">
    <location>
        <begin position="592"/>
        <end position="618"/>
    </location>
</feature>
<dbReference type="GO" id="GO:0003700">
    <property type="term" value="F:DNA-binding transcription factor activity"/>
    <property type="evidence" value="ECO:0007669"/>
    <property type="project" value="InterPro"/>
</dbReference>
<name>A0A2J8A7N0_9CHLO</name>
<feature type="region of interest" description="Disordered" evidence="6">
    <location>
        <begin position="683"/>
        <end position="704"/>
    </location>
</feature>
<dbReference type="PANTHER" id="PTHR32467">
    <property type="entry name" value="AP2-LIKE ETHYLENE-RESPONSIVE TRANSCRIPTION FACTOR"/>
    <property type="match status" value="1"/>
</dbReference>
<feature type="compositionally biased region" description="Acidic residues" evidence="6">
    <location>
        <begin position="1105"/>
        <end position="1115"/>
    </location>
</feature>
<feature type="compositionally biased region" description="Gly residues" evidence="6">
    <location>
        <begin position="1138"/>
        <end position="1156"/>
    </location>
</feature>
<sequence>MQHLPGGCLPPLEAAALARAAHAEAVAASDEVAAAVAASAQAMRRLHEELAAAAVTGIQNRHLQQQQPPHHQLLRQQEDADSPPQHPSHDQPASVASGFRGGPTAAADGANPSRPRPAPQQERYLPSSTTSSSESNVADPVASAARQFETAAHLPKAADAAAPRCGAILADADKAADQAMTECAAAASPEAELGGERTSRVNGASPHPSTSAATHADGAAAGTGNIVNGSATTITTTTTTTAVLHGASAGGHASTVRASAGTLPESGVTTPLQFSALLEGTLANPLRPPAPTAAAHSLLLQDHCQGQEHGQGHDPALGHGVAPLVPPRPTSVPPFFQQPASGSPNLPQHAHQQPPAAPGASPAAPPYRWSVDGAWCGGGAAVPLTPAPQGMHQHQQHLAHPQQALPYQPHLAHQHHHMQQQPAHHHPQQQNPYGNVLRRYSEPTCPHGGSAGSAYCSPPGADPHHTPPATTPMYHQQQQQQQSSVYGAGRALTTIPEVVDQASTHPLSFMLGTFDFMDWEPWWGHAGPGGGGPGLEPFGSFLNSLEQHGGGGGGGGGEFGGTSGGGGSGGAGGLGGGGGGNGGGFGIGGDGGGFGGSGGSTSGGAGGNPMQFAGVKRERPSWPGNAALLDSNYAHTQYQQHPNQPPNHQTNRNAAFVAAFNGSYAGATAVGGTAPDLWEYDGRTPTYPGGSGGGGGGTLYGEKPPHNRTAMLHGGGGVLHMPGGGFGGGLCGGGAGGDGHSFPSGAPQPQGPAAQPSPPDHRHLRPSAASTPLGAMVPLYYGGGGCGGGDGSSGGPLEGLLRPPADMRAIYTAGLLGGGGGGGGLIDVGGAAGSPNASTQSAASNLPDGGDGIGGGGRGGGGGGGALAMAMAGGREGGAAEGAAQRRRSSAGGGPMVRTKNSGTSMYRGVTRLFTRVSTGSPPIIFVRLPVCGYSTEEEAARAYDRAAIVFWGQSATMNYALEEYAHEMETLSGLTKETVVAMLRRGSTGFSRGASRYRGVTRHHQPGKWEARIGRVGGSRYLYLGTFESEDAAAIAYDHAALRYRGARAVTNFDPRQYLDAATGELLPAEALPPQVRAGLGPTSLIELEAAIQRRLAEQTGSGEDQEDEYDERDGGDGGGNGGGGRRGQALPPSLPMGGGRGGGGRDGGVEGPEGGVLKAARLGAPGGSPTRIRQMSVGSGGAAAAAGGGVAAVGGGGGGGQRSQRSQRMSSHSTVSEAGGFAGLDHSGGTALQSPLYVARNDAGFGRVPSTSGGGSYASGPGALPPPGHHAAQPTSPSGLGPVMQSLTHIVSTLGPQGLNGGHACAVRHRSSAPGYLQQQMPMQQQQVQQQMQQQQQVMELSALLPPGWRPPLTPFANGSGGGGGTSHGTISAIGEAGNGDGGVYDMADGGGGGGGAATGAPSPLLMAAIRRTSDSGHPAGGGPAVTSGWGGGGGGGGGGASGGGGGGGCGSPLIHQRLGSTPYDDHPGALLTPEAVAWGWPSGPGGLPAAFGSSGGGGSTVTTGGGCSGVGGGGVPVLIRPLTAAVLSTAAQGDAGGGLGGAAAAAASTPGGAAIVFGDGGGADMSMETASASFFAAAAAALAGDASPARATGDVAAAGAR</sequence>
<feature type="compositionally biased region" description="Gly residues" evidence="6">
    <location>
        <begin position="592"/>
        <end position="607"/>
    </location>
</feature>
<feature type="compositionally biased region" description="Gly residues" evidence="6">
    <location>
        <begin position="689"/>
        <end position="699"/>
    </location>
</feature>
<evidence type="ECO:0000313" key="9">
    <source>
        <dbReference type="Proteomes" id="UP000236333"/>
    </source>
</evidence>
<evidence type="ECO:0000256" key="3">
    <source>
        <dbReference type="ARBA" id="ARBA00023125"/>
    </source>
</evidence>
<feature type="region of interest" description="Disordered" evidence="6">
    <location>
        <begin position="411"/>
        <end position="483"/>
    </location>
</feature>
<dbReference type="PANTHER" id="PTHR32467:SF90">
    <property type="entry name" value="AP2-LIKE ETHYLENE-RESPONSIVE TRANSCRIPTION FACTOR AIL1"/>
    <property type="match status" value="1"/>
</dbReference>
<feature type="region of interest" description="Disordered" evidence="6">
    <location>
        <begin position="878"/>
        <end position="902"/>
    </location>
</feature>
<feature type="region of interest" description="Disordered" evidence="6">
    <location>
        <begin position="527"/>
        <end position="571"/>
    </location>
</feature>
<evidence type="ECO:0000256" key="6">
    <source>
        <dbReference type="SAM" id="MobiDB-lite"/>
    </source>
</evidence>
<evidence type="ECO:0000256" key="5">
    <source>
        <dbReference type="ARBA" id="ARBA00023242"/>
    </source>
</evidence>
<feature type="compositionally biased region" description="Polar residues" evidence="6">
    <location>
        <begin position="835"/>
        <end position="844"/>
    </location>
</feature>
<feature type="compositionally biased region" description="Gly residues" evidence="6">
    <location>
        <begin position="1180"/>
        <end position="1203"/>
    </location>
</feature>
<keyword evidence="4" id="KW-0804">Transcription</keyword>
<feature type="compositionally biased region" description="Low complexity" evidence="6">
    <location>
        <begin position="210"/>
        <end position="224"/>
    </location>
</feature>
<evidence type="ECO:0000256" key="4">
    <source>
        <dbReference type="ARBA" id="ARBA00023163"/>
    </source>
</evidence>
<feature type="compositionally biased region" description="Gly residues" evidence="6">
    <location>
        <begin position="1421"/>
        <end position="1453"/>
    </location>
</feature>
<dbReference type="CDD" id="cd00018">
    <property type="entry name" value="AP2"/>
    <property type="match status" value="1"/>
</dbReference>
<keyword evidence="5" id="KW-0539">Nucleus</keyword>
<evidence type="ECO:0000259" key="7">
    <source>
        <dbReference type="PROSITE" id="PS51032"/>
    </source>
</evidence>
<feature type="domain" description="AP2/ERF" evidence="7">
    <location>
        <begin position="997"/>
        <end position="1055"/>
    </location>
</feature>
<feature type="compositionally biased region" description="Basic residues" evidence="6">
    <location>
        <begin position="412"/>
        <end position="427"/>
    </location>
</feature>
<dbReference type="EMBL" id="PGGS01000125">
    <property type="protein sequence ID" value="PNH08542.1"/>
    <property type="molecule type" value="Genomic_DNA"/>
</dbReference>
<feature type="compositionally biased region" description="Low complexity" evidence="6">
    <location>
        <begin position="467"/>
        <end position="482"/>
    </location>
</feature>
<dbReference type="SUPFAM" id="SSF54171">
    <property type="entry name" value="DNA-binding domain"/>
    <property type="match status" value="2"/>
</dbReference>
<feature type="compositionally biased region" description="Low complexity" evidence="6">
    <location>
        <begin position="1204"/>
        <end position="1215"/>
    </location>
</feature>
<accession>A0A2J8A7N0</accession>
<comment type="subcellular location">
    <subcellularLocation>
        <location evidence="1">Nucleus</location>
    </subcellularLocation>
</comment>
<dbReference type="OrthoDB" id="207175at2759"/>
<reference evidence="8 9" key="1">
    <citation type="journal article" date="2017" name="Mol. Biol. Evol.">
        <title>The 4-celled Tetrabaena socialis nuclear genome reveals the essential components for genetic control of cell number at the origin of multicellularity in the volvocine lineage.</title>
        <authorList>
            <person name="Featherston J."/>
            <person name="Arakaki Y."/>
            <person name="Hanschen E.R."/>
            <person name="Ferris P.J."/>
            <person name="Michod R.E."/>
            <person name="Olson B.J.S.C."/>
            <person name="Nozaki H."/>
            <person name="Durand P.M."/>
        </authorList>
    </citation>
    <scope>NUCLEOTIDE SEQUENCE [LARGE SCALE GENOMIC DNA]</scope>
    <source>
        <strain evidence="8 9">NIES-571</strain>
    </source>
</reference>
<feature type="region of interest" description="Disordered" evidence="6">
    <location>
        <begin position="1417"/>
        <end position="1462"/>
    </location>
</feature>
<feature type="compositionally biased region" description="Low complexity" evidence="6">
    <location>
        <begin position="61"/>
        <end position="75"/>
    </location>
</feature>
<feature type="compositionally biased region" description="Gly residues" evidence="6">
    <location>
        <begin position="849"/>
        <end position="858"/>
    </location>
</feature>
<dbReference type="InterPro" id="IPR016177">
    <property type="entry name" value="DNA-bd_dom_sf"/>
</dbReference>
<keyword evidence="9" id="KW-1185">Reference proteome</keyword>
<dbReference type="GO" id="GO:0003677">
    <property type="term" value="F:DNA binding"/>
    <property type="evidence" value="ECO:0007669"/>
    <property type="project" value="UniProtKB-KW"/>
</dbReference>
<keyword evidence="3" id="KW-0238">DNA-binding</keyword>
<feature type="region of interest" description="Disordered" evidence="6">
    <location>
        <begin position="61"/>
        <end position="142"/>
    </location>
</feature>
<organism evidence="8 9">
    <name type="scientific">Tetrabaena socialis</name>
    <dbReference type="NCBI Taxonomy" id="47790"/>
    <lineage>
        <taxon>Eukaryota</taxon>
        <taxon>Viridiplantae</taxon>
        <taxon>Chlorophyta</taxon>
        <taxon>core chlorophytes</taxon>
        <taxon>Chlorophyceae</taxon>
        <taxon>CS clade</taxon>
        <taxon>Chlamydomonadales</taxon>
        <taxon>Tetrabaenaceae</taxon>
        <taxon>Tetrabaena</taxon>
    </lineage>
</organism>
<dbReference type="GO" id="GO:0005634">
    <property type="term" value="C:nucleus"/>
    <property type="evidence" value="ECO:0007669"/>
    <property type="project" value="UniProtKB-SubCell"/>
</dbReference>
<feature type="region of interest" description="Disordered" evidence="6">
    <location>
        <begin position="1251"/>
        <end position="1285"/>
    </location>
</feature>
<feature type="compositionally biased region" description="Low complexity" evidence="6">
    <location>
        <begin position="743"/>
        <end position="754"/>
    </location>
</feature>
<proteinExistence type="predicted"/>
<comment type="caution">
    <text evidence="8">The sequence shown here is derived from an EMBL/GenBank/DDBJ whole genome shotgun (WGS) entry which is preliminary data.</text>
</comment>
<dbReference type="Gene3D" id="3.30.730.10">
    <property type="entry name" value="AP2/ERF domain"/>
    <property type="match status" value="2"/>
</dbReference>
<gene>
    <name evidence="8" type="ORF">TSOC_004897</name>
</gene>
<evidence type="ECO:0000313" key="8">
    <source>
        <dbReference type="EMBL" id="PNH08542.1"/>
    </source>
</evidence>
<feature type="region of interest" description="Disordered" evidence="6">
    <location>
        <begin position="832"/>
        <end position="858"/>
    </location>
</feature>
<evidence type="ECO:0000256" key="2">
    <source>
        <dbReference type="ARBA" id="ARBA00023015"/>
    </source>
</evidence>
<dbReference type="Proteomes" id="UP000236333">
    <property type="component" value="Unassembled WGS sequence"/>
</dbReference>
<dbReference type="InterPro" id="IPR001471">
    <property type="entry name" value="AP2/ERF_dom"/>
</dbReference>
<feature type="domain" description="AP2/ERF" evidence="7">
    <location>
        <begin position="906"/>
        <end position="961"/>
    </location>
</feature>
<feature type="compositionally biased region" description="Low complexity" evidence="6">
    <location>
        <begin position="347"/>
        <end position="362"/>
    </location>
</feature>
<feature type="region of interest" description="Disordered" evidence="6">
    <location>
        <begin position="187"/>
        <end position="226"/>
    </location>
</feature>
<dbReference type="SMART" id="SM00380">
    <property type="entry name" value="AP2"/>
    <property type="match status" value="2"/>
</dbReference>
<dbReference type="PROSITE" id="PS51032">
    <property type="entry name" value="AP2_ERF"/>
    <property type="match status" value="2"/>
</dbReference>
<feature type="compositionally biased region" description="Gly residues" evidence="6">
    <location>
        <begin position="1118"/>
        <end position="1128"/>
    </location>
</feature>
<protein>
    <submittedName>
        <fullName evidence="8">AP2-like ethylene-responsive transcription factor BBM2</fullName>
    </submittedName>
</protein>
<keyword evidence="2" id="KW-0805">Transcription regulation</keyword>
<evidence type="ECO:0000256" key="1">
    <source>
        <dbReference type="ARBA" id="ARBA00004123"/>
    </source>
</evidence>